<keyword evidence="15" id="KW-1185">Reference proteome</keyword>
<dbReference type="GO" id="GO:0052650">
    <property type="term" value="F:all-trans-retinol dehydrogenase (NADP+) activity"/>
    <property type="evidence" value="ECO:0007669"/>
    <property type="project" value="UniProtKB-ARBA"/>
</dbReference>
<dbReference type="EMBL" id="OU963863">
    <property type="protein sequence ID" value="CAH0384966.1"/>
    <property type="molecule type" value="Genomic_DNA"/>
</dbReference>
<evidence type="ECO:0000256" key="12">
    <source>
        <dbReference type="RuleBase" id="RU000363"/>
    </source>
</evidence>
<dbReference type="PROSITE" id="PS00061">
    <property type="entry name" value="ADH_SHORT"/>
    <property type="match status" value="1"/>
</dbReference>
<dbReference type="PANTHER" id="PTHR24322:SF748">
    <property type="entry name" value="FI23927P1-RELATED"/>
    <property type="match status" value="1"/>
</dbReference>
<dbReference type="PANTHER" id="PTHR24322">
    <property type="entry name" value="PKSB"/>
    <property type="match status" value="1"/>
</dbReference>
<evidence type="ECO:0000256" key="13">
    <source>
        <dbReference type="SAM" id="Phobius"/>
    </source>
</evidence>
<accession>A0A9P0A6G7</accession>
<evidence type="ECO:0000256" key="6">
    <source>
        <dbReference type="ARBA" id="ARBA00023002"/>
    </source>
</evidence>
<evidence type="ECO:0000256" key="2">
    <source>
        <dbReference type="ARBA" id="ARBA00006484"/>
    </source>
</evidence>
<evidence type="ECO:0000256" key="1">
    <source>
        <dbReference type="ARBA" id="ARBA00004141"/>
    </source>
</evidence>
<dbReference type="PRINTS" id="PR00081">
    <property type="entry name" value="GDHRDH"/>
</dbReference>
<evidence type="ECO:0000256" key="4">
    <source>
        <dbReference type="ARBA" id="ARBA00022857"/>
    </source>
</evidence>
<evidence type="ECO:0000313" key="14">
    <source>
        <dbReference type="EMBL" id="CAH0384966.1"/>
    </source>
</evidence>
<evidence type="ECO:0000313" key="15">
    <source>
        <dbReference type="Proteomes" id="UP001152759"/>
    </source>
</evidence>
<dbReference type="Proteomes" id="UP001152759">
    <property type="component" value="Chromosome 2"/>
</dbReference>
<name>A0A9P0A6G7_BEMTA</name>
<evidence type="ECO:0000256" key="8">
    <source>
        <dbReference type="ARBA" id="ARBA00023136"/>
    </source>
</evidence>
<dbReference type="AlphaFoldDB" id="A0A9P0A6G7"/>
<keyword evidence="3 13" id="KW-0812">Transmembrane</keyword>
<keyword evidence="5 13" id="KW-1133">Transmembrane helix</keyword>
<dbReference type="Gene3D" id="3.40.50.720">
    <property type="entry name" value="NAD(P)-binding Rossmann-like Domain"/>
    <property type="match status" value="1"/>
</dbReference>
<comment type="similarity">
    <text evidence="2 12">Belongs to the short-chain dehydrogenases/reductases (SDR) family.</text>
</comment>
<dbReference type="SUPFAM" id="SSF51735">
    <property type="entry name" value="NAD(P)-binding Rossmann-fold domains"/>
    <property type="match status" value="1"/>
</dbReference>
<reference evidence="14" key="1">
    <citation type="submission" date="2021-12" db="EMBL/GenBank/DDBJ databases">
        <authorList>
            <person name="King R."/>
        </authorList>
    </citation>
    <scope>NUCLEOTIDE SEQUENCE</scope>
</reference>
<keyword evidence="7" id="KW-0443">Lipid metabolism</keyword>
<proteinExistence type="inferred from homology"/>
<evidence type="ECO:0000256" key="10">
    <source>
        <dbReference type="ARBA" id="ARBA00068717"/>
    </source>
</evidence>
<dbReference type="Pfam" id="PF00106">
    <property type="entry name" value="adh_short"/>
    <property type="match status" value="1"/>
</dbReference>
<organism evidence="14 15">
    <name type="scientific">Bemisia tabaci</name>
    <name type="common">Sweetpotato whitefly</name>
    <name type="synonym">Aleurodes tabaci</name>
    <dbReference type="NCBI Taxonomy" id="7038"/>
    <lineage>
        <taxon>Eukaryota</taxon>
        <taxon>Metazoa</taxon>
        <taxon>Ecdysozoa</taxon>
        <taxon>Arthropoda</taxon>
        <taxon>Hexapoda</taxon>
        <taxon>Insecta</taxon>
        <taxon>Pterygota</taxon>
        <taxon>Neoptera</taxon>
        <taxon>Paraneoptera</taxon>
        <taxon>Hemiptera</taxon>
        <taxon>Sternorrhyncha</taxon>
        <taxon>Aleyrodoidea</taxon>
        <taxon>Aleyrodidae</taxon>
        <taxon>Aleyrodinae</taxon>
        <taxon>Bemisia</taxon>
    </lineage>
</organism>
<dbReference type="FunFam" id="3.40.50.720:FF:000131">
    <property type="entry name" value="Short-chain dehydrogenase/reductase 3"/>
    <property type="match status" value="1"/>
</dbReference>
<comment type="function">
    <text evidence="9">Catalyzes the reduction of all-trans-retinal to all-trans-retinol in the presence of NADPH.</text>
</comment>
<dbReference type="PRINTS" id="PR00080">
    <property type="entry name" value="SDRFAMILY"/>
</dbReference>
<sequence length="364" mass="39846">MTSNGTANGTVNGVANGHTELANGEAGKILDGTEKINKLPKEPGKLLLELAWIIFIAFPMILLAFVKKFLPPQKKSLGGETVLITGAANGLGRELALQLAERGCRLALVDIDEAGVKAVAEEINRRRANAARSYVANLGKTEAIRELSKQIHGDYARVDVLVNNAGIISGGCTVQEVNDKDLDAMFQINVLSQFRMIQEFLPGMIKRNHGHIVAVSSVSSYCGLGRASVYTSTKWAINGMMESLRNELRTNPDNLVKTTIVAPYFITTNTIYSSKVDLRIPAMPVEATAREIIDGIERDEIEFSVPAHHAAFCTILKLLPIELKDMILSVLYTKVLHVSDDERDALRNTKILRGEVTDEFCKTT</sequence>
<keyword evidence="6" id="KW-0560">Oxidoreductase</keyword>
<comment type="subcellular location">
    <subcellularLocation>
        <location evidence="1">Membrane</location>
        <topology evidence="1">Multi-pass membrane protein</topology>
    </subcellularLocation>
</comment>
<dbReference type="KEGG" id="btab:109040111"/>
<dbReference type="InterPro" id="IPR036291">
    <property type="entry name" value="NAD(P)-bd_dom_sf"/>
</dbReference>
<dbReference type="GO" id="GO:0005811">
    <property type="term" value="C:lipid droplet"/>
    <property type="evidence" value="ECO:0007669"/>
    <property type="project" value="TreeGrafter"/>
</dbReference>
<feature type="transmembrane region" description="Helical" evidence="13">
    <location>
        <begin position="46"/>
        <end position="66"/>
    </location>
</feature>
<keyword evidence="4" id="KW-0521">NADP</keyword>
<dbReference type="GO" id="GO:0016020">
    <property type="term" value="C:membrane"/>
    <property type="evidence" value="ECO:0007669"/>
    <property type="project" value="UniProtKB-SubCell"/>
</dbReference>
<evidence type="ECO:0000256" key="9">
    <source>
        <dbReference type="ARBA" id="ARBA00059620"/>
    </source>
</evidence>
<keyword evidence="8 13" id="KW-0472">Membrane</keyword>
<gene>
    <name evidence="14" type="ORF">BEMITA_LOCUS4247</name>
</gene>
<evidence type="ECO:0000256" key="5">
    <source>
        <dbReference type="ARBA" id="ARBA00022989"/>
    </source>
</evidence>
<evidence type="ECO:0000256" key="11">
    <source>
        <dbReference type="ARBA" id="ARBA00082544"/>
    </source>
</evidence>
<dbReference type="InterPro" id="IPR020904">
    <property type="entry name" value="Sc_DH/Rdtase_CS"/>
</dbReference>
<dbReference type="InterPro" id="IPR002347">
    <property type="entry name" value="SDR_fam"/>
</dbReference>
<evidence type="ECO:0000256" key="7">
    <source>
        <dbReference type="ARBA" id="ARBA00023098"/>
    </source>
</evidence>
<protein>
    <recommendedName>
        <fullName evidence="10">Short-chain dehydrogenase/reductase 3</fullName>
    </recommendedName>
    <alternativeName>
        <fullName evidence="11">Retinal short-chain dehydrogenase/reductase 1</fullName>
    </alternativeName>
</protein>
<evidence type="ECO:0000256" key="3">
    <source>
        <dbReference type="ARBA" id="ARBA00022692"/>
    </source>
</evidence>